<evidence type="ECO:0000313" key="7">
    <source>
        <dbReference type="Proteomes" id="UP000785783"/>
    </source>
</evidence>
<dbReference type="SUPFAM" id="SSF51735">
    <property type="entry name" value="NAD(P)-binding Rossmann-fold domains"/>
    <property type="match status" value="1"/>
</dbReference>
<dbReference type="InterPro" id="IPR057326">
    <property type="entry name" value="KR_dom"/>
</dbReference>
<dbReference type="Gene3D" id="3.40.50.720">
    <property type="entry name" value="NAD(P)-binding Rossmann-like Domain"/>
    <property type="match status" value="1"/>
</dbReference>
<dbReference type="GO" id="GO:0016020">
    <property type="term" value="C:membrane"/>
    <property type="evidence" value="ECO:0007669"/>
    <property type="project" value="TreeGrafter"/>
</dbReference>
<gene>
    <name evidence="6" type="ORF">ISQ19_02830</name>
</gene>
<reference evidence="6" key="1">
    <citation type="submission" date="2020-10" db="EMBL/GenBank/DDBJ databases">
        <title>Microbiome of the Black Sea water column analyzed by genome centric metagenomics.</title>
        <authorList>
            <person name="Cabello-Yeves P.J."/>
            <person name="Callieri C."/>
            <person name="Picazo A."/>
            <person name="Mehrshad M."/>
            <person name="Haro-Moreno J.M."/>
            <person name="Roda-Garcia J."/>
            <person name="Dzembekova N."/>
            <person name="Slabakova V."/>
            <person name="Slabakova N."/>
            <person name="Moncheva S."/>
            <person name="Rodriguez-Valera F."/>
        </authorList>
    </citation>
    <scope>NUCLEOTIDE SEQUENCE</scope>
    <source>
        <strain evidence="6">BS307-5m-G5</strain>
    </source>
</reference>
<dbReference type="InterPro" id="IPR036291">
    <property type="entry name" value="NAD(P)-bd_dom_sf"/>
</dbReference>
<evidence type="ECO:0000313" key="6">
    <source>
        <dbReference type="EMBL" id="MBL6761612.1"/>
    </source>
</evidence>
<dbReference type="Proteomes" id="UP000785783">
    <property type="component" value="Unassembled WGS sequence"/>
</dbReference>
<feature type="signal peptide" evidence="4">
    <location>
        <begin position="1"/>
        <end position="27"/>
    </location>
</feature>
<evidence type="ECO:0000256" key="1">
    <source>
        <dbReference type="ARBA" id="ARBA00006484"/>
    </source>
</evidence>
<proteinExistence type="inferred from homology"/>
<comment type="similarity">
    <text evidence="1 3">Belongs to the short-chain dehydrogenases/reductases (SDR) family.</text>
</comment>
<dbReference type="PROSITE" id="PS51257">
    <property type="entry name" value="PROKAR_LIPOPROTEIN"/>
    <property type="match status" value="1"/>
</dbReference>
<evidence type="ECO:0000259" key="5">
    <source>
        <dbReference type="SMART" id="SM00822"/>
    </source>
</evidence>
<sequence length="275" mass="29878">MRQFKDKICVITGAASGIGAACALAMAADGALVIGTDLRQDMLAETKAAVEKQGGRMETFMVDVADRDAMFDLAATVEKNHGAADLILNNAGVAFGATVEEMPLDDFKWLMDINFWGVVNGTQAFLPHFRAKGSGHVANVSSIFGLIGVPTQSAYNAAKFGVLGFTEALRHEMRDGNIGVSTIHPGGINTNIVRHARFQQGPDAETEREEAIERFAQLTRTQPDGAAKVIMKGIRKNKARILIGPDAHVVDWIRRLFPANYLRLLPMMDIGRDRD</sequence>
<evidence type="ECO:0000256" key="3">
    <source>
        <dbReference type="RuleBase" id="RU000363"/>
    </source>
</evidence>
<protein>
    <submittedName>
        <fullName evidence="6">SDR family NAD(P)-dependent oxidoreductase</fullName>
    </submittedName>
</protein>
<dbReference type="GO" id="GO:0016491">
    <property type="term" value="F:oxidoreductase activity"/>
    <property type="evidence" value="ECO:0007669"/>
    <property type="project" value="UniProtKB-KW"/>
</dbReference>
<dbReference type="Pfam" id="PF00106">
    <property type="entry name" value="adh_short"/>
    <property type="match status" value="1"/>
</dbReference>
<feature type="chain" id="PRO_5037855696" evidence="4">
    <location>
        <begin position="28"/>
        <end position="275"/>
    </location>
</feature>
<dbReference type="InterPro" id="IPR002347">
    <property type="entry name" value="SDR_fam"/>
</dbReference>
<dbReference type="InterPro" id="IPR020904">
    <property type="entry name" value="Sc_DH/Rdtase_CS"/>
</dbReference>
<name>A0A937HH85_9PROT</name>
<evidence type="ECO:0000256" key="4">
    <source>
        <dbReference type="SAM" id="SignalP"/>
    </source>
</evidence>
<dbReference type="FunFam" id="3.40.50.720:FF:000084">
    <property type="entry name" value="Short-chain dehydrogenase reductase"/>
    <property type="match status" value="1"/>
</dbReference>
<dbReference type="PRINTS" id="PR00081">
    <property type="entry name" value="GDHRDH"/>
</dbReference>
<organism evidence="6 7">
    <name type="scientific">PS1 clade bacterium</name>
    <dbReference type="NCBI Taxonomy" id="2175152"/>
    <lineage>
        <taxon>Bacteria</taxon>
        <taxon>Pseudomonadati</taxon>
        <taxon>Pseudomonadota</taxon>
        <taxon>Alphaproteobacteria</taxon>
        <taxon>PS1 clade</taxon>
    </lineage>
</organism>
<accession>A0A937HH85</accession>
<dbReference type="PROSITE" id="PS00061">
    <property type="entry name" value="ADH_SHORT"/>
    <property type="match status" value="1"/>
</dbReference>
<dbReference type="EMBL" id="JADHOK010000022">
    <property type="protein sequence ID" value="MBL6761612.1"/>
    <property type="molecule type" value="Genomic_DNA"/>
</dbReference>
<keyword evidence="4" id="KW-0732">Signal</keyword>
<dbReference type="PANTHER" id="PTHR44196:SF1">
    <property type="entry name" value="DEHYDROGENASE_REDUCTASE SDR FAMILY MEMBER 7B"/>
    <property type="match status" value="1"/>
</dbReference>
<keyword evidence="2" id="KW-0560">Oxidoreductase</keyword>
<dbReference type="PANTHER" id="PTHR44196">
    <property type="entry name" value="DEHYDROGENASE/REDUCTASE SDR FAMILY MEMBER 7B"/>
    <property type="match status" value="1"/>
</dbReference>
<comment type="caution">
    <text evidence="6">The sequence shown here is derived from an EMBL/GenBank/DDBJ whole genome shotgun (WGS) entry which is preliminary data.</text>
</comment>
<dbReference type="SMART" id="SM00822">
    <property type="entry name" value="PKS_KR"/>
    <property type="match status" value="1"/>
</dbReference>
<evidence type="ECO:0000256" key="2">
    <source>
        <dbReference type="ARBA" id="ARBA00023002"/>
    </source>
</evidence>
<dbReference type="PRINTS" id="PR00080">
    <property type="entry name" value="SDRFAMILY"/>
</dbReference>
<dbReference type="AlphaFoldDB" id="A0A937HH85"/>
<feature type="domain" description="Ketoreductase" evidence="5">
    <location>
        <begin position="7"/>
        <end position="191"/>
    </location>
</feature>